<keyword evidence="2" id="KW-1133">Transmembrane helix</keyword>
<dbReference type="PANTHER" id="PTHR36888:SF2">
    <property type="entry name" value="TETRATRICOPEPTIDE REPEAT (TPR)-LIKE SUPERFAMILY PROTEIN"/>
    <property type="match status" value="1"/>
</dbReference>
<proteinExistence type="predicted"/>
<comment type="caution">
    <text evidence="3">The sequence shown here is derived from an EMBL/GenBank/DDBJ whole genome shotgun (WGS) entry which is preliminary data.</text>
</comment>
<evidence type="ECO:0000313" key="3">
    <source>
        <dbReference type="EMBL" id="KAJ7956649.1"/>
    </source>
</evidence>
<sequence>MNTLIAKNPINFLNPQSSNSVLLFQFPLSYQRNRYSSFLSSRRKWMHGSKLEPLKFYSLEASCAPCSTSYGGWDDLRTTGASDGPGESDVFRNFLVSVGIDDKKYIFVFLLGIICALAISRVKVSSIVFFPACVLVFAIGFTIGFFRNGSFNDVSVIGSKRREKQEIFKLYNEKLRNLVEIFDGIDGKVNNLKNDIQNAIANNEIRLGDLKSYVEVTNSLSLSALNARDVTKTLIENEGNSNGALFENHKISKRKKDVGEIGYNLLRYVGGLLKENLVVSNTKQVKEMVEQDTLKSSSNQTGRNNFTPPVEERSLNSVNNNKGSVNLDASQDSSSNSALNEARNMRLETASENNVMNFGEMDGRAESSINKTDYAYQKGRLRFKNNQSFSLEMDYNNKTNMPDSHHNLLDSADLGAAKNAKAEASFVHEKVLKKSNGSYLSSHEKKMVNDSYRSKFIQDSVNCEDDSHLADHLSAHENQIDSSLYAKISDDMVFDKYLSEATGLLKQAKGCIKGRHDEEHAEIMLNRSAKLLSEAVGLKPMSLLAVGQLGNTYLLQGELKLKISRELRILLSGSSPFPVEKQGRMLNRVHKRITSKDEVASLLIDVCEECEELLVEAGRKYRLALSIDGNDVRALYNWGIALSFRGQLIADIGPGAAVDADMVFLAAIDKFDAMMSRGNVYAPDALFRWGTALQQRSYLRPSSSKEKVKLLLQAKRLYQDALCMDSNNVQVRDALASCISELNYRQF</sequence>
<dbReference type="KEGG" id="qsa:O6P43_023058"/>
<dbReference type="SUPFAM" id="SSF48452">
    <property type="entry name" value="TPR-like"/>
    <property type="match status" value="1"/>
</dbReference>
<accession>A0AAD7LEG3</accession>
<keyword evidence="2" id="KW-0472">Membrane</keyword>
<dbReference type="Gene3D" id="1.25.40.10">
    <property type="entry name" value="Tetratricopeptide repeat domain"/>
    <property type="match status" value="1"/>
</dbReference>
<feature type="compositionally biased region" description="Polar residues" evidence="1">
    <location>
        <begin position="294"/>
        <end position="307"/>
    </location>
</feature>
<dbReference type="PANTHER" id="PTHR36888">
    <property type="entry name" value="TETRATRICOPEPTIDE-LIKE HELICAL DOMAIN-CONTAINING PROTEIN-RELATED"/>
    <property type="match status" value="1"/>
</dbReference>
<dbReference type="InterPro" id="IPR011990">
    <property type="entry name" value="TPR-like_helical_dom_sf"/>
</dbReference>
<evidence type="ECO:0000256" key="1">
    <source>
        <dbReference type="SAM" id="MobiDB-lite"/>
    </source>
</evidence>
<organism evidence="3 4">
    <name type="scientific">Quillaja saponaria</name>
    <name type="common">Soap bark tree</name>
    <dbReference type="NCBI Taxonomy" id="32244"/>
    <lineage>
        <taxon>Eukaryota</taxon>
        <taxon>Viridiplantae</taxon>
        <taxon>Streptophyta</taxon>
        <taxon>Embryophyta</taxon>
        <taxon>Tracheophyta</taxon>
        <taxon>Spermatophyta</taxon>
        <taxon>Magnoliopsida</taxon>
        <taxon>eudicotyledons</taxon>
        <taxon>Gunneridae</taxon>
        <taxon>Pentapetalae</taxon>
        <taxon>rosids</taxon>
        <taxon>fabids</taxon>
        <taxon>Fabales</taxon>
        <taxon>Quillajaceae</taxon>
        <taxon>Quillaja</taxon>
    </lineage>
</organism>
<evidence type="ECO:0000256" key="2">
    <source>
        <dbReference type="SAM" id="Phobius"/>
    </source>
</evidence>
<feature type="transmembrane region" description="Helical" evidence="2">
    <location>
        <begin position="128"/>
        <end position="146"/>
    </location>
</feature>
<dbReference type="EMBL" id="JARAOO010000009">
    <property type="protein sequence ID" value="KAJ7956649.1"/>
    <property type="molecule type" value="Genomic_DNA"/>
</dbReference>
<keyword evidence="2" id="KW-0812">Transmembrane</keyword>
<name>A0AAD7LEG3_QUISA</name>
<dbReference type="Proteomes" id="UP001163823">
    <property type="component" value="Chromosome 9"/>
</dbReference>
<feature type="compositionally biased region" description="Polar residues" evidence="1">
    <location>
        <begin position="315"/>
        <end position="339"/>
    </location>
</feature>
<reference evidence="3" key="1">
    <citation type="journal article" date="2023" name="Science">
        <title>Elucidation of the pathway for biosynthesis of saponin adjuvants from the soapbark tree.</title>
        <authorList>
            <person name="Reed J."/>
            <person name="Orme A."/>
            <person name="El-Demerdash A."/>
            <person name="Owen C."/>
            <person name="Martin L.B.B."/>
            <person name="Misra R.C."/>
            <person name="Kikuchi S."/>
            <person name="Rejzek M."/>
            <person name="Martin A.C."/>
            <person name="Harkess A."/>
            <person name="Leebens-Mack J."/>
            <person name="Louveau T."/>
            <person name="Stephenson M.J."/>
            <person name="Osbourn A."/>
        </authorList>
    </citation>
    <scope>NUCLEOTIDE SEQUENCE</scope>
    <source>
        <strain evidence="3">S10</strain>
    </source>
</reference>
<dbReference type="AlphaFoldDB" id="A0AAD7LEG3"/>
<protein>
    <submittedName>
        <fullName evidence="3">Tetratricopeptide-like helical</fullName>
    </submittedName>
</protein>
<keyword evidence="4" id="KW-1185">Reference proteome</keyword>
<evidence type="ECO:0000313" key="4">
    <source>
        <dbReference type="Proteomes" id="UP001163823"/>
    </source>
</evidence>
<feature type="transmembrane region" description="Helical" evidence="2">
    <location>
        <begin position="105"/>
        <end position="122"/>
    </location>
</feature>
<gene>
    <name evidence="3" type="ORF">O6P43_023058</name>
</gene>
<feature type="region of interest" description="Disordered" evidence="1">
    <location>
        <begin position="290"/>
        <end position="340"/>
    </location>
</feature>